<accession>A0AAE0BAR5</accession>
<dbReference type="EMBL" id="JANJYJ010000001">
    <property type="protein sequence ID" value="KAK3232514.1"/>
    <property type="molecule type" value="Genomic_DNA"/>
</dbReference>
<feature type="transmembrane region" description="Helical" evidence="1">
    <location>
        <begin position="111"/>
        <end position="129"/>
    </location>
</feature>
<sequence>MHLTRFPEVVKRSEIGPLEIGGKITTSLLSPMTTYVAYFVFAGNRIWLGHDDPVEVVVGLAGSIDGQKRTVYFHREHQDGDDNDFFPKKRVDRWVESELGEFFNGDPDRSIFMEFFLLLFGSAFAAYLHS</sequence>
<protein>
    <submittedName>
        <fullName evidence="2">Uncharacterized protein</fullName>
    </submittedName>
</protein>
<proteinExistence type="predicted"/>
<name>A0AAE0BAR5_9ROSI</name>
<dbReference type="Proteomes" id="UP001281410">
    <property type="component" value="Unassembled WGS sequence"/>
</dbReference>
<dbReference type="PANTHER" id="PTHR32278">
    <property type="entry name" value="F-BOX DOMAIN-CONTAINING PROTEIN"/>
    <property type="match status" value="1"/>
</dbReference>
<dbReference type="Pfam" id="PF14299">
    <property type="entry name" value="PP2"/>
    <property type="match status" value="1"/>
</dbReference>
<evidence type="ECO:0000313" key="2">
    <source>
        <dbReference type="EMBL" id="KAK3232514.1"/>
    </source>
</evidence>
<organism evidence="2 3">
    <name type="scientific">Dipteronia sinensis</name>
    <dbReference type="NCBI Taxonomy" id="43782"/>
    <lineage>
        <taxon>Eukaryota</taxon>
        <taxon>Viridiplantae</taxon>
        <taxon>Streptophyta</taxon>
        <taxon>Embryophyta</taxon>
        <taxon>Tracheophyta</taxon>
        <taxon>Spermatophyta</taxon>
        <taxon>Magnoliopsida</taxon>
        <taxon>eudicotyledons</taxon>
        <taxon>Gunneridae</taxon>
        <taxon>Pentapetalae</taxon>
        <taxon>rosids</taxon>
        <taxon>malvids</taxon>
        <taxon>Sapindales</taxon>
        <taxon>Sapindaceae</taxon>
        <taxon>Hippocastanoideae</taxon>
        <taxon>Acereae</taxon>
        <taxon>Dipteronia</taxon>
    </lineage>
</organism>
<comment type="caution">
    <text evidence="2">The sequence shown here is derived from an EMBL/GenBank/DDBJ whole genome shotgun (WGS) entry which is preliminary data.</text>
</comment>
<keyword evidence="1" id="KW-0472">Membrane</keyword>
<gene>
    <name evidence="2" type="ORF">Dsin_004395</name>
</gene>
<keyword evidence="3" id="KW-1185">Reference proteome</keyword>
<keyword evidence="1" id="KW-0812">Transmembrane</keyword>
<dbReference type="AlphaFoldDB" id="A0AAE0BAR5"/>
<dbReference type="InterPro" id="IPR025886">
    <property type="entry name" value="PP2-like"/>
</dbReference>
<keyword evidence="1" id="KW-1133">Transmembrane helix</keyword>
<reference evidence="2" key="1">
    <citation type="journal article" date="2023" name="Plant J.">
        <title>Genome sequences and population genomics provide insights into the demographic history, inbreeding, and mutation load of two 'living fossil' tree species of Dipteronia.</title>
        <authorList>
            <person name="Feng Y."/>
            <person name="Comes H.P."/>
            <person name="Chen J."/>
            <person name="Zhu S."/>
            <person name="Lu R."/>
            <person name="Zhang X."/>
            <person name="Li P."/>
            <person name="Qiu J."/>
            <person name="Olsen K.M."/>
            <person name="Qiu Y."/>
        </authorList>
    </citation>
    <scope>NUCLEOTIDE SEQUENCE</scope>
    <source>
        <strain evidence="2">NBL</strain>
    </source>
</reference>
<dbReference type="PANTHER" id="PTHR32278:SF111">
    <property type="entry name" value="F-BOX PROTEIN PP2-B12-RELATED"/>
    <property type="match status" value="1"/>
</dbReference>
<evidence type="ECO:0000256" key="1">
    <source>
        <dbReference type="SAM" id="Phobius"/>
    </source>
</evidence>
<evidence type="ECO:0000313" key="3">
    <source>
        <dbReference type="Proteomes" id="UP001281410"/>
    </source>
</evidence>